<name>A0AB39SQ36_9ACTN</name>
<dbReference type="AlphaFoldDB" id="A0AB39SQ36"/>
<protein>
    <submittedName>
        <fullName evidence="1">Uncharacterized protein</fullName>
    </submittedName>
</protein>
<reference evidence="1" key="1">
    <citation type="submission" date="2024-07" db="EMBL/GenBank/DDBJ databases">
        <authorList>
            <person name="Yu S.T."/>
        </authorList>
    </citation>
    <scope>NUCLEOTIDE SEQUENCE</scope>
    <source>
        <strain evidence="1">R35</strain>
    </source>
</reference>
<organism evidence="1">
    <name type="scientific">Streptomyces sp. R35</name>
    <dbReference type="NCBI Taxonomy" id="3238630"/>
    <lineage>
        <taxon>Bacteria</taxon>
        <taxon>Bacillati</taxon>
        <taxon>Actinomycetota</taxon>
        <taxon>Actinomycetes</taxon>
        <taxon>Kitasatosporales</taxon>
        <taxon>Streptomycetaceae</taxon>
        <taxon>Streptomyces</taxon>
    </lineage>
</organism>
<accession>A0AB39SQ36</accession>
<evidence type="ECO:0000313" key="1">
    <source>
        <dbReference type="EMBL" id="XDQ68423.1"/>
    </source>
</evidence>
<dbReference type="RefSeq" id="WP_369265236.1">
    <property type="nucleotide sequence ID" value="NZ_CP163440.1"/>
</dbReference>
<proteinExistence type="predicted"/>
<gene>
    <name evidence="1" type="ORF">AB5J50_50675</name>
</gene>
<sequence length="51" mass="5522">MGEIPTVQPEKDGGQVRLTEHLPSEQPPLCMLPQAMPSLVSAFVQSVTIAY</sequence>
<dbReference type="EMBL" id="CP163440">
    <property type="protein sequence ID" value="XDQ68423.1"/>
    <property type="molecule type" value="Genomic_DNA"/>
</dbReference>